<evidence type="ECO:0000256" key="2">
    <source>
        <dbReference type="ARBA" id="ARBA00023002"/>
    </source>
</evidence>
<evidence type="ECO:0000313" key="4">
    <source>
        <dbReference type="EMBL" id="KID67528.1"/>
    </source>
</evidence>
<dbReference type="PRINTS" id="PR00081">
    <property type="entry name" value="GDHRDH"/>
</dbReference>
<feature type="compositionally biased region" description="Polar residues" evidence="3">
    <location>
        <begin position="9"/>
        <end position="39"/>
    </location>
</feature>
<sequence>MRHVANRVGKNNSSTRKPRLQRQTLTASGRPTYNFTSHRPPNPNLALLSFHNTHQTLEMSDAFHPYADLYVNPSGPGDQRPTALRVVQDSGAKGTWAGRVVLVTGGTAGIGVETVRAMHSTGADVYFTARSLEKAAATKADVLKTSSGKGKLEVVEMDMDSLDSVRKAAEDFLGRSSKLNVLINNAGIMACPYTKTKDGFERQFAVNHLAHYLFTRLLLPTLISSSTPAFNSRIVNVSSSGHGMSPVNFDNYNFDQPDSYDPWLSYGQSKTANIWTASYLDRALGSRGVHALSLHPGGIWTGLATYLPDELVDSWKSDEKVSTQMLNPPQGAATSVWAAVAPVWEGKGGKYLTNCSVASNAAGTVEVLDPGAAPHAYDVQAEDRLWELSAKLVGVEKDV</sequence>
<proteinExistence type="inferred from homology"/>
<dbReference type="VEuPathDB" id="FungiDB:MAN_04286"/>
<evidence type="ECO:0000256" key="1">
    <source>
        <dbReference type="ARBA" id="ARBA00006484"/>
    </source>
</evidence>
<dbReference type="SUPFAM" id="SSF51735">
    <property type="entry name" value="NAD(P)-binding Rossmann-fold domains"/>
    <property type="match status" value="1"/>
</dbReference>
<organism evidence="4 5">
    <name type="scientific">Metarhizium anisopliae (strain ARSEF 549)</name>
    <dbReference type="NCBI Taxonomy" id="3151832"/>
    <lineage>
        <taxon>Eukaryota</taxon>
        <taxon>Fungi</taxon>
        <taxon>Dikarya</taxon>
        <taxon>Ascomycota</taxon>
        <taxon>Pezizomycotina</taxon>
        <taxon>Sordariomycetes</taxon>
        <taxon>Hypocreomycetidae</taxon>
        <taxon>Hypocreales</taxon>
        <taxon>Clavicipitaceae</taxon>
        <taxon>Metarhizium</taxon>
    </lineage>
</organism>
<comment type="caution">
    <text evidence="4">The sequence shown here is derived from an EMBL/GenBank/DDBJ whole genome shotgun (WGS) entry which is preliminary data.</text>
</comment>
<reference evidence="4 5" key="1">
    <citation type="journal article" date="2014" name="Proc. Natl. Acad. Sci. U.S.A.">
        <title>Trajectory and genomic determinants of fungal-pathogen speciation and host adaptation.</title>
        <authorList>
            <person name="Hu X."/>
            <person name="Xiao G."/>
            <person name="Zheng P."/>
            <person name="Shang Y."/>
            <person name="Su Y."/>
            <person name="Zhang X."/>
            <person name="Liu X."/>
            <person name="Zhan S."/>
            <person name="St Leger R.J."/>
            <person name="Wang C."/>
        </authorList>
    </citation>
    <scope>NUCLEOTIDE SEQUENCE [LARGE SCALE GENOMIC DNA]</scope>
    <source>
        <strain evidence="4 5">ARSEF 549</strain>
    </source>
</reference>
<evidence type="ECO:0000313" key="5">
    <source>
        <dbReference type="Proteomes" id="UP000031186"/>
    </source>
</evidence>
<evidence type="ECO:0000256" key="3">
    <source>
        <dbReference type="SAM" id="MobiDB-lite"/>
    </source>
</evidence>
<name>A0A0B4FAF8_METAF</name>
<dbReference type="OrthoDB" id="191139at2759"/>
<keyword evidence="5" id="KW-1185">Reference proteome</keyword>
<gene>
    <name evidence="4" type="ORF">MAN_04286</name>
</gene>
<dbReference type="GO" id="GO:0016491">
    <property type="term" value="F:oxidoreductase activity"/>
    <property type="evidence" value="ECO:0007669"/>
    <property type="project" value="UniProtKB-KW"/>
</dbReference>
<accession>A0A0B4FAF8</accession>
<dbReference type="PANTHER" id="PTHR24320">
    <property type="entry name" value="RETINOL DEHYDROGENASE"/>
    <property type="match status" value="1"/>
</dbReference>
<dbReference type="InterPro" id="IPR036291">
    <property type="entry name" value="NAD(P)-bd_dom_sf"/>
</dbReference>
<dbReference type="HOGENOM" id="CLU_010194_44_0_1"/>
<dbReference type="CDD" id="cd05327">
    <property type="entry name" value="retinol-DH_like_SDR_c_like"/>
    <property type="match status" value="1"/>
</dbReference>
<dbReference type="AlphaFoldDB" id="A0A0B4FAF8"/>
<dbReference type="EMBL" id="AZNF01000004">
    <property type="protein sequence ID" value="KID67528.1"/>
    <property type="molecule type" value="Genomic_DNA"/>
</dbReference>
<comment type="similarity">
    <text evidence="1">Belongs to the short-chain dehydrogenases/reductases (SDR) family.</text>
</comment>
<dbReference type="PANTHER" id="PTHR24320:SF272">
    <property type="entry name" value="NAD(P)-BINDING ROSSMANN-FOLD SUPERFAMILY PROTEIN"/>
    <property type="match status" value="1"/>
</dbReference>
<dbReference type="Pfam" id="PF00106">
    <property type="entry name" value="adh_short"/>
    <property type="match status" value="1"/>
</dbReference>
<feature type="non-terminal residue" evidence="4">
    <location>
        <position position="1"/>
    </location>
</feature>
<dbReference type="Proteomes" id="UP000031186">
    <property type="component" value="Unassembled WGS sequence"/>
</dbReference>
<keyword evidence="2" id="KW-0560">Oxidoreductase</keyword>
<protein>
    <submittedName>
        <fullName evidence="4">Short-chain dehydrogenase</fullName>
    </submittedName>
</protein>
<feature type="region of interest" description="Disordered" evidence="3">
    <location>
        <begin position="1"/>
        <end position="40"/>
    </location>
</feature>
<dbReference type="InterPro" id="IPR002347">
    <property type="entry name" value="SDR_fam"/>
</dbReference>
<dbReference type="Gene3D" id="3.40.50.720">
    <property type="entry name" value="NAD(P)-binding Rossmann-like Domain"/>
    <property type="match status" value="1"/>
</dbReference>